<dbReference type="Proteomes" id="UP000509761">
    <property type="component" value="Chromosome"/>
</dbReference>
<keyword evidence="1" id="KW-0732">Signal</keyword>
<dbReference type="RefSeq" id="WP_089690664.1">
    <property type="nucleotide sequence ID" value="NZ_CP054580.1"/>
</dbReference>
<gene>
    <name evidence="3" type="ORF">FX987_00620</name>
</gene>
<evidence type="ECO:0000256" key="1">
    <source>
        <dbReference type="SAM" id="SignalP"/>
    </source>
</evidence>
<protein>
    <submittedName>
        <fullName evidence="3">Glycine betaine/carnitine transport binding protein GbuC</fullName>
    </submittedName>
</protein>
<evidence type="ECO:0000313" key="3">
    <source>
        <dbReference type="EMBL" id="QKS22868.1"/>
    </source>
</evidence>
<keyword evidence="4" id="KW-1185">Reference proteome</keyword>
<dbReference type="EMBL" id="CP054580">
    <property type="protein sequence ID" value="QKS22868.1"/>
    <property type="molecule type" value="Genomic_DNA"/>
</dbReference>
<accession>A0AAP9NIY3</accession>
<dbReference type="AlphaFoldDB" id="A0AAP9NIY3"/>
<feature type="domain" description="ABC-type glycine betaine transport system substrate-binding" evidence="2">
    <location>
        <begin position="45"/>
        <end position="295"/>
    </location>
</feature>
<dbReference type="InterPro" id="IPR017783">
    <property type="entry name" value="ABC_choline_sub-bd"/>
</dbReference>
<organism evidence="3 4">
    <name type="scientific">Vreelandella titanicae</name>
    <dbReference type="NCBI Taxonomy" id="664683"/>
    <lineage>
        <taxon>Bacteria</taxon>
        <taxon>Pseudomonadati</taxon>
        <taxon>Pseudomonadota</taxon>
        <taxon>Gammaproteobacteria</taxon>
        <taxon>Oceanospirillales</taxon>
        <taxon>Halomonadaceae</taxon>
        <taxon>Vreelandella</taxon>
    </lineage>
</organism>
<dbReference type="GO" id="GO:0043190">
    <property type="term" value="C:ATP-binding cassette (ABC) transporter complex"/>
    <property type="evidence" value="ECO:0007669"/>
    <property type="project" value="InterPro"/>
</dbReference>
<dbReference type="GO" id="GO:0015871">
    <property type="term" value="P:choline transport"/>
    <property type="evidence" value="ECO:0007669"/>
    <property type="project" value="InterPro"/>
</dbReference>
<proteinExistence type="predicted"/>
<name>A0AAP9NIY3_9GAMM</name>
<dbReference type="GO" id="GO:0033265">
    <property type="term" value="F:choline binding"/>
    <property type="evidence" value="ECO:0007669"/>
    <property type="project" value="InterPro"/>
</dbReference>
<reference evidence="3 4" key="1">
    <citation type="submission" date="2019-12" db="EMBL/GenBank/DDBJ databases">
        <title>Genome sequencing and assembly of endphytes of Porphyra tenera.</title>
        <authorList>
            <person name="Park J.M."/>
            <person name="Shin R."/>
            <person name="Jo S.H."/>
        </authorList>
    </citation>
    <scope>NUCLEOTIDE SEQUENCE [LARGE SCALE GENOMIC DNA]</scope>
    <source>
        <strain evidence="3 4">GPM3</strain>
    </source>
</reference>
<dbReference type="Gene3D" id="3.40.190.10">
    <property type="entry name" value="Periplasmic binding protein-like II"/>
    <property type="match status" value="1"/>
</dbReference>
<dbReference type="Pfam" id="PF04069">
    <property type="entry name" value="OpuAC"/>
    <property type="match status" value="1"/>
</dbReference>
<sequence length="327" mass="35687">MSVTTSFATTSSATTSPTTTKTLSLTASFLLAAFAATPAMAELDELRFGVPPWPGVTVKSEVAAQLLETMGYETRQQDLAVSVILEGLTRNDLEIYLGGWYPVQTDMVEPLVADGKVEKVVSNIRGANSGLVVPQYVYDAGVTTVAELAEHHDRFDGEIQGIEAGTGINDAILNAIDNDLAGLGDWQLRESSTSAMLAQAEQKMADEEWVTFVGWEPHWMNVSFDLAYLADSDDAGVASIESTVWTITPASLADEAPEVHRFLSQYVVDIEDQNDWVHEYSYEERPADEVANEWIGNNLDTVAEWLEGVETRDGEPAIEQVRAQFGS</sequence>
<dbReference type="InterPro" id="IPR007210">
    <property type="entry name" value="ABC_Gly_betaine_transp_sub-bd"/>
</dbReference>
<dbReference type="SUPFAM" id="SSF53850">
    <property type="entry name" value="Periplasmic binding protein-like II"/>
    <property type="match status" value="1"/>
</dbReference>
<evidence type="ECO:0000259" key="2">
    <source>
        <dbReference type="Pfam" id="PF04069"/>
    </source>
</evidence>
<dbReference type="GO" id="GO:0042597">
    <property type="term" value="C:periplasmic space"/>
    <property type="evidence" value="ECO:0007669"/>
    <property type="project" value="InterPro"/>
</dbReference>
<feature type="chain" id="PRO_5042944442" evidence="1">
    <location>
        <begin position="42"/>
        <end position="327"/>
    </location>
</feature>
<dbReference type="Gene3D" id="3.40.190.100">
    <property type="entry name" value="Glycine betaine-binding periplasmic protein, domain 2"/>
    <property type="match status" value="1"/>
</dbReference>
<dbReference type="GO" id="GO:0022857">
    <property type="term" value="F:transmembrane transporter activity"/>
    <property type="evidence" value="ECO:0007669"/>
    <property type="project" value="InterPro"/>
</dbReference>
<feature type="signal peptide" evidence="1">
    <location>
        <begin position="1"/>
        <end position="41"/>
    </location>
</feature>
<dbReference type="CDD" id="cd13640">
    <property type="entry name" value="PBP2_ChoX"/>
    <property type="match status" value="1"/>
</dbReference>
<evidence type="ECO:0000313" key="4">
    <source>
        <dbReference type="Proteomes" id="UP000509761"/>
    </source>
</evidence>